<evidence type="ECO:0000256" key="6">
    <source>
        <dbReference type="ARBA" id="ARBA00022801"/>
    </source>
</evidence>
<keyword evidence="12" id="KW-1185">Reference proteome</keyword>
<keyword evidence="7 10" id="KW-0464">Manganese</keyword>
<organism evidence="11 12">
    <name type="scientific">Ceriporiopsis subvermispora (strain B)</name>
    <name type="common">White-rot fungus</name>
    <name type="synonym">Gelatoporia subvermispora</name>
    <dbReference type="NCBI Taxonomy" id="914234"/>
    <lineage>
        <taxon>Eukaryota</taxon>
        <taxon>Fungi</taxon>
        <taxon>Dikarya</taxon>
        <taxon>Basidiomycota</taxon>
        <taxon>Agaricomycotina</taxon>
        <taxon>Agaricomycetes</taxon>
        <taxon>Polyporales</taxon>
        <taxon>Gelatoporiaceae</taxon>
        <taxon>Gelatoporia</taxon>
    </lineage>
</organism>
<name>M2RHA0_CERS8</name>
<dbReference type="Gene3D" id="3.40.800.10">
    <property type="entry name" value="Ureohydrolase domain"/>
    <property type="match status" value="1"/>
</dbReference>
<dbReference type="PANTHER" id="PTHR43782:SF3">
    <property type="entry name" value="ARGINASE"/>
    <property type="match status" value="1"/>
</dbReference>
<accession>M2RHA0</accession>
<dbReference type="SUPFAM" id="SSF52768">
    <property type="entry name" value="Arginase/deacetylase"/>
    <property type="match status" value="1"/>
</dbReference>
<dbReference type="OrthoDB" id="9992747at2759"/>
<dbReference type="GO" id="GO:0030145">
    <property type="term" value="F:manganese ion binding"/>
    <property type="evidence" value="ECO:0007669"/>
    <property type="project" value="TreeGrafter"/>
</dbReference>
<comment type="similarity">
    <text evidence="8 9">Belongs to the arginase family.</text>
</comment>
<dbReference type="GO" id="GO:0004053">
    <property type="term" value="F:arginase activity"/>
    <property type="evidence" value="ECO:0007669"/>
    <property type="project" value="UniProtKB-EC"/>
</dbReference>
<evidence type="ECO:0000256" key="3">
    <source>
        <dbReference type="ARBA" id="ARBA00018123"/>
    </source>
</evidence>
<dbReference type="PROSITE" id="PS51409">
    <property type="entry name" value="ARGINASE_2"/>
    <property type="match status" value="1"/>
</dbReference>
<dbReference type="Proteomes" id="UP000016930">
    <property type="component" value="Unassembled WGS sequence"/>
</dbReference>
<dbReference type="GO" id="GO:0006525">
    <property type="term" value="P:arginine metabolic process"/>
    <property type="evidence" value="ECO:0007669"/>
    <property type="project" value="UniProtKB-KW"/>
</dbReference>
<comment type="pathway">
    <text evidence="1">Nitrogen metabolism; urea cycle; L-ornithine and urea from L-arginine: step 1/1.</text>
</comment>
<dbReference type="EMBL" id="KB445795">
    <property type="protein sequence ID" value="EMD38206.1"/>
    <property type="molecule type" value="Genomic_DNA"/>
</dbReference>
<gene>
    <name evidence="11" type="ORF">CERSUDRAFT_82447</name>
</gene>
<dbReference type="InterPro" id="IPR006035">
    <property type="entry name" value="Ureohydrolase"/>
</dbReference>
<dbReference type="InterPro" id="IPR023696">
    <property type="entry name" value="Ureohydrolase_dom_sf"/>
</dbReference>
<dbReference type="GO" id="GO:0005634">
    <property type="term" value="C:nucleus"/>
    <property type="evidence" value="ECO:0007669"/>
    <property type="project" value="TreeGrafter"/>
</dbReference>
<dbReference type="InterPro" id="IPR014033">
    <property type="entry name" value="Arginase"/>
</dbReference>
<keyword evidence="6 9" id="KW-0378">Hydrolase</keyword>
<keyword evidence="4 10" id="KW-0056">Arginine metabolism</keyword>
<dbReference type="STRING" id="914234.M2RHA0"/>
<comment type="cofactor">
    <cofactor evidence="10">
        <name>Mn(2+)</name>
        <dbReference type="ChEBI" id="CHEBI:29035"/>
    </cofactor>
    <text evidence="10">Binds 2 manganese ions per subunit.</text>
</comment>
<evidence type="ECO:0000256" key="4">
    <source>
        <dbReference type="ARBA" id="ARBA00022503"/>
    </source>
</evidence>
<evidence type="ECO:0000256" key="8">
    <source>
        <dbReference type="PROSITE-ProRule" id="PRU00742"/>
    </source>
</evidence>
<dbReference type="Pfam" id="PF00491">
    <property type="entry name" value="Arginase"/>
    <property type="match status" value="1"/>
</dbReference>
<dbReference type="PRINTS" id="PR00116">
    <property type="entry name" value="ARGINASE"/>
</dbReference>
<keyword evidence="5 10" id="KW-0479">Metal-binding</keyword>
<dbReference type="GO" id="GO:0000050">
    <property type="term" value="P:urea cycle"/>
    <property type="evidence" value="ECO:0007669"/>
    <property type="project" value="UniProtKB-UniPathway"/>
</dbReference>
<evidence type="ECO:0000313" key="12">
    <source>
        <dbReference type="Proteomes" id="UP000016930"/>
    </source>
</evidence>
<dbReference type="HOGENOM" id="CLU_039478_6_1_1"/>
<dbReference type="InterPro" id="IPR020855">
    <property type="entry name" value="Ureohydrolase_Mn_BS"/>
</dbReference>
<evidence type="ECO:0000256" key="5">
    <source>
        <dbReference type="ARBA" id="ARBA00022723"/>
    </source>
</evidence>
<dbReference type="CDD" id="cd09989">
    <property type="entry name" value="Arginase"/>
    <property type="match status" value="1"/>
</dbReference>
<evidence type="ECO:0000256" key="10">
    <source>
        <dbReference type="RuleBase" id="RU361159"/>
    </source>
</evidence>
<sequence>MSSQSSISRFIPNPKTVAIVGCPFRAGQAKLGVDNGPIHLVEAGLPRQLEELGWKVHFDGHHQFEEIATENDPPIGKLKNPRFVSRVCKAVAKAVGDHAKKGQLPLTLGGDHSLAMGTISGTLDQYPDACVVWVDAHADINTADTTDSGNLHGMPLSFLLGLGEKFEEFSWIKPVLKPERLVYIGLRDVDAGEKRILRENGIKAFSMHEVDKYGIGKVVEMALDHVNPKRERPIHLSFDVDALDPSVAPSTGTPVRGGLTFREGHYICEAMYETGCLVALDIMEVNPSLADPEAVKQTVAVGCSLARSALGETLL</sequence>
<reference evidence="11 12" key="1">
    <citation type="journal article" date="2012" name="Proc. Natl. Acad. Sci. U.S.A.">
        <title>Comparative genomics of Ceriporiopsis subvermispora and Phanerochaete chrysosporium provide insight into selective ligninolysis.</title>
        <authorList>
            <person name="Fernandez-Fueyo E."/>
            <person name="Ruiz-Duenas F.J."/>
            <person name="Ferreira P."/>
            <person name="Floudas D."/>
            <person name="Hibbett D.S."/>
            <person name="Canessa P."/>
            <person name="Larrondo L.F."/>
            <person name="James T.Y."/>
            <person name="Seelenfreund D."/>
            <person name="Lobos S."/>
            <person name="Polanco R."/>
            <person name="Tello M."/>
            <person name="Honda Y."/>
            <person name="Watanabe T."/>
            <person name="Watanabe T."/>
            <person name="Ryu J.S."/>
            <person name="Kubicek C.P."/>
            <person name="Schmoll M."/>
            <person name="Gaskell J."/>
            <person name="Hammel K.E."/>
            <person name="St John F.J."/>
            <person name="Vanden Wymelenberg A."/>
            <person name="Sabat G."/>
            <person name="Splinter BonDurant S."/>
            <person name="Syed K."/>
            <person name="Yadav J.S."/>
            <person name="Doddapaneni H."/>
            <person name="Subramanian V."/>
            <person name="Lavin J.L."/>
            <person name="Oguiza J.A."/>
            <person name="Perez G."/>
            <person name="Pisabarro A.G."/>
            <person name="Ramirez L."/>
            <person name="Santoyo F."/>
            <person name="Master E."/>
            <person name="Coutinho P.M."/>
            <person name="Henrissat B."/>
            <person name="Lombard V."/>
            <person name="Magnuson J.K."/>
            <person name="Kuees U."/>
            <person name="Hori C."/>
            <person name="Igarashi K."/>
            <person name="Samejima M."/>
            <person name="Held B.W."/>
            <person name="Barry K.W."/>
            <person name="LaButti K.M."/>
            <person name="Lapidus A."/>
            <person name="Lindquist E.A."/>
            <person name="Lucas S.M."/>
            <person name="Riley R."/>
            <person name="Salamov A.A."/>
            <person name="Hoffmeister D."/>
            <person name="Schwenk D."/>
            <person name="Hadar Y."/>
            <person name="Yarden O."/>
            <person name="de Vries R.P."/>
            <person name="Wiebenga A."/>
            <person name="Stenlid J."/>
            <person name="Eastwood D."/>
            <person name="Grigoriev I.V."/>
            <person name="Berka R.M."/>
            <person name="Blanchette R.A."/>
            <person name="Kersten P."/>
            <person name="Martinez A.T."/>
            <person name="Vicuna R."/>
            <person name="Cullen D."/>
        </authorList>
    </citation>
    <scope>NUCLEOTIDE SEQUENCE [LARGE SCALE GENOMIC DNA]</scope>
    <source>
        <strain evidence="11 12">B</strain>
    </source>
</reference>
<protein>
    <recommendedName>
        <fullName evidence="3 10">Arginase</fullName>
        <ecNumber evidence="2 10">3.5.3.1</ecNumber>
    </recommendedName>
</protein>
<evidence type="ECO:0000256" key="2">
    <source>
        <dbReference type="ARBA" id="ARBA00012168"/>
    </source>
</evidence>
<evidence type="ECO:0000313" key="11">
    <source>
        <dbReference type="EMBL" id="EMD38206.1"/>
    </source>
</evidence>
<dbReference type="GO" id="GO:0005829">
    <property type="term" value="C:cytosol"/>
    <property type="evidence" value="ECO:0007669"/>
    <property type="project" value="TreeGrafter"/>
</dbReference>
<dbReference type="FunFam" id="3.40.800.10:FF:000009">
    <property type="entry name" value="Arginase"/>
    <property type="match status" value="1"/>
</dbReference>
<proteinExistence type="inferred from homology"/>
<dbReference type="PROSITE" id="PS01053">
    <property type="entry name" value="ARGINASE_1"/>
    <property type="match status" value="1"/>
</dbReference>
<dbReference type="UniPathway" id="UPA00158">
    <property type="reaction ID" value="UER00270"/>
</dbReference>
<dbReference type="NCBIfam" id="TIGR01229">
    <property type="entry name" value="rocF_arginase"/>
    <property type="match status" value="1"/>
</dbReference>
<comment type="catalytic activity">
    <reaction evidence="10">
        <text>L-arginine + H2O = urea + L-ornithine</text>
        <dbReference type="Rhea" id="RHEA:20569"/>
        <dbReference type="ChEBI" id="CHEBI:15377"/>
        <dbReference type="ChEBI" id="CHEBI:16199"/>
        <dbReference type="ChEBI" id="CHEBI:32682"/>
        <dbReference type="ChEBI" id="CHEBI:46911"/>
        <dbReference type="EC" id="3.5.3.1"/>
    </reaction>
</comment>
<dbReference type="SMR" id="M2RHA0"/>
<evidence type="ECO:0000256" key="7">
    <source>
        <dbReference type="ARBA" id="ARBA00023211"/>
    </source>
</evidence>
<evidence type="ECO:0000256" key="1">
    <source>
        <dbReference type="ARBA" id="ARBA00005098"/>
    </source>
</evidence>
<dbReference type="PANTHER" id="PTHR43782">
    <property type="entry name" value="ARGINASE"/>
    <property type="match status" value="1"/>
</dbReference>
<dbReference type="EC" id="3.5.3.1" evidence="2 10"/>
<dbReference type="AlphaFoldDB" id="M2RHA0"/>
<evidence type="ECO:0000256" key="9">
    <source>
        <dbReference type="RuleBase" id="RU003684"/>
    </source>
</evidence>